<dbReference type="CDD" id="cd00118">
    <property type="entry name" value="LysM"/>
    <property type="match status" value="1"/>
</dbReference>
<dbReference type="Proteomes" id="UP001359308">
    <property type="component" value="Chromosome"/>
</dbReference>
<evidence type="ECO:0000313" key="3">
    <source>
        <dbReference type="Proteomes" id="UP001359308"/>
    </source>
</evidence>
<dbReference type="EMBL" id="CP104311">
    <property type="protein sequence ID" value="WWF01941.1"/>
    <property type="molecule type" value="Genomic_DNA"/>
</dbReference>
<keyword evidence="3" id="KW-1185">Reference proteome</keyword>
<reference evidence="2 3" key="1">
    <citation type="submission" date="2022-09" db="EMBL/GenBank/DDBJ databases">
        <authorList>
            <person name="Giprobiosintez L."/>
        </authorList>
    </citation>
    <scope>NUCLEOTIDE SEQUENCE [LARGE SCALE GENOMIC DNA]</scope>
    <source>
        <strain evidence="3">VKPM-B-12549 (GBS-15)</strain>
    </source>
</reference>
<sequence>MSDNRLGAGIKSSQSIRHTVKPGETLFAISQRFGVSVADLRKWNGVKENKLEAGRNIKVSAGKH</sequence>
<proteinExistence type="predicted"/>
<dbReference type="SUPFAM" id="SSF54106">
    <property type="entry name" value="LysM domain"/>
    <property type="match status" value="1"/>
</dbReference>
<dbReference type="PROSITE" id="PS51782">
    <property type="entry name" value="LYSM"/>
    <property type="match status" value="1"/>
</dbReference>
<evidence type="ECO:0000259" key="1">
    <source>
        <dbReference type="PROSITE" id="PS51782"/>
    </source>
</evidence>
<accession>A0ABZ2F493</accession>
<evidence type="ECO:0000313" key="2">
    <source>
        <dbReference type="EMBL" id="WWF01941.1"/>
    </source>
</evidence>
<dbReference type="SMART" id="SM00257">
    <property type="entry name" value="LysM"/>
    <property type="match status" value="1"/>
</dbReference>
<feature type="domain" description="LysM" evidence="1">
    <location>
        <begin position="16"/>
        <end position="59"/>
    </location>
</feature>
<dbReference type="InterPro" id="IPR018392">
    <property type="entry name" value="LysM"/>
</dbReference>
<protein>
    <submittedName>
        <fullName evidence="2">LysM peptidoglycan-binding domain-containing protein</fullName>
    </submittedName>
</protein>
<organism evidence="2 3">
    <name type="scientific">Methylococcus capsulatus</name>
    <dbReference type="NCBI Taxonomy" id="414"/>
    <lineage>
        <taxon>Bacteria</taxon>
        <taxon>Pseudomonadati</taxon>
        <taxon>Pseudomonadota</taxon>
        <taxon>Gammaproteobacteria</taxon>
        <taxon>Methylococcales</taxon>
        <taxon>Methylococcaceae</taxon>
        <taxon>Methylococcus</taxon>
    </lineage>
</organism>
<dbReference type="RefSeq" id="WP_277458488.1">
    <property type="nucleotide sequence ID" value="NZ_CP104311.1"/>
</dbReference>
<name>A0ABZ2F493_METCP</name>
<gene>
    <name evidence="2" type="ORF">N4J17_15965</name>
</gene>
<dbReference type="InterPro" id="IPR036779">
    <property type="entry name" value="LysM_dom_sf"/>
</dbReference>
<dbReference type="Pfam" id="PF01476">
    <property type="entry name" value="LysM"/>
    <property type="match status" value="1"/>
</dbReference>
<dbReference type="Gene3D" id="3.10.350.10">
    <property type="entry name" value="LysM domain"/>
    <property type="match status" value="1"/>
</dbReference>